<reference evidence="1" key="1">
    <citation type="journal article" date="2019" name="bioRxiv">
        <title>The Genome of the Zebra Mussel, Dreissena polymorpha: A Resource for Invasive Species Research.</title>
        <authorList>
            <person name="McCartney M.A."/>
            <person name="Auch B."/>
            <person name="Kono T."/>
            <person name="Mallez S."/>
            <person name="Zhang Y."/>
            <person name="Obille A."/>
            <person name="Becker A."/>
            <person name="Abrahante J.E."/>
            <person name="Garbe J."/>
            <person name="Badalamenti J.P."/>
            <person name="Herman A."/>
            <person name="Mangelson H."/>
            <person name="Liachko I."/>
            <person name="Sullivan S."/>
            <person name="Sone E.D."/>
            <person name="Koren S."/>
            <person name="Silverstein K.A.T."/>
            <person name="Beckman K.B."/>
            <person name="Gohl D.M."/>
        </authorList>
    </citation>
    <scope>NUCLEOTIDE SEQUENCE</scope>
    <source>
        <strain evidence="1">Duluth1</strain>
        <tissue evidence="1">Whole animal</tissue>
    </source>
</reference>
<sequence length="64" mass="7245">MDTYDLLVTMDTRLTSHHVQKRLTGHHGHIRLTGPHGHKRLTGRQATALTNSLESSSFLSFSYK</sequence>
<reference evidence="1" key="2">
    <citation type="submission" date="2020-11" db="EMBL/GenBank/DDBJ databases">
        <authorList>
            <person name="McCartney M.A."/>
            <person name="Auch B."/>
            <person name="Kono T."/>
            <person name="Mallez S."/>
            <person name="Becker A."/>
            <person name="Gohl D.M."/>
            <person name="Silverstein K.A.T."/>
            <person name="Koren S."/>
            <person name="Bechman K.B."/>
            <person name="Herman A."/>
            <person name="Abrahante J.E."/>
            <person name="Garbe J."/>
        </authorList>
    </citation>
    <scope>NUCLEOTIDE SEQUENCE</scope>
    <source>
        <strain evidence="1">Duluth1</strain>
        <tissue evidence="1">Whole animal</tissue>
    </source>
</reference>
<gene>
    <name evidence="1" type="ORF">DPMN_147548</name>
</gene>
<evidence type="ECO:0000313" key="1">
    <source>
        <dbReference type="EMBL" id="KAH3794019.1"/>
    </source>
</evidence>
<dbReference type="Proteomes" id="UP000828390">
    <property type="component" value="Unassembled WGS sequence"/>
</dbReference>
<protein>
    <submittedName>
        <fullName evidence="1">Uncharacterized protein</fullName>
    </submittedName>
</protein>
<dbReference type="EMBL" id="JAIWYP010000007">
    <property type="protein sequence ID" value="KAH3794019.1"/>
    <property type="molecule type" value="Genomic_DNA"/>
</dbReference>
<evidence type="ECO:0000313" key="2">
    <source>
        <dbReference type="Proteomes" id="UP000828390"/>
    </source>
</evidence>
<accession>A0A9D4F7Y4</accession>
<proteinExistence type="predicted"/>
<comment type="caution">
    <text evidence="1">The sequence shown here is derived from an EMBL/GenBank/DDBJ whole genome shotgun (WGS) entry which is preliminary data.</text>
</comment>
<name>A0A9D4F7Y4_DREPO</name>
<organism evidence="1 2">
    <name type="scientific">Dreissena polymorpha</name>
    <name type="common">Zebra mussel</name>
    <name type="synonym">Mytilus polymorpha</name>
    <dbReference type="NCBI Taxonomy" id="45954"/>
    <lineage>
        <taxon>Eukaryota</taxon>
        <taxon>Metazoa</taxon>
        <taxon>Spiralia</taxon>
        <taxon>Lophotrochozoa</taxon>
        <taxon>Mollusca</taxon>
        <taxon>Bivalvia</taxon>
        <taxon>Autobranchia</taxon>
        <taxon>Heteroconchia</taxon>
        <taxon>Euheterodonta</taxon>
        <taxon>Imparidentia</taxon>
        <taxon>Neoheterodontei</taxon>
        <taxon>Myida</taxon>
        <taxon>Dreissenoidea</taxon>
        <taxon>Dreissenidae</taxon>
        <taxon>Dreissena</taxon>
    </lineage>
</organism>
<keyword evidence="2" id="KW-1185">Reference proteome</keyword>
<dbReference type="AlphaFoldDB" id="A0A9D4F7Y4"/>